<keyword evidence="3" id="KW-0050">Antiport</keyword>
<evidence type="ECO:0000256" key="2">
    <source>
        <dbReference type="ARBA" id="ARBA00022448"/>
    </source>
</evidence>
<dbReference type="Pfam" id="PF01699">
    <property type="entry name" value="Na_Ca_ex"/>
    <property type="match status" value="2"/>
</dbReference>
<keyword evidence="11" id="KW-1185">Reference proteome</keyword>
<dbReference type="FunCoup" id="A0A0Q9W8W3">
    <property type="interactions" value="43"/>
</dbReference>
<feature type="transmembrane region" description="Helical" evidence="8">
    <location>
        <begin position="202"/>
        <end position="222"/>
    </location>
</feature>
<organism evidence="10 11">
    <name type="scientific">Drosophila virilis</name>
    <name type="common">Fruit fly</name>
    <dbReference type="NCBI Taxonomy" id="7244"/>
    <lineage>
        <taxon>Eukaryota</taxon>
        <taxon>Metazoa</taxon>
        <taxon>Ecdysozoa</taxon>
        <taxon>Arthropoda</taxon>
        <taxon>Hexapoda</taxon>
        <taxon>Insecta</taxon>
        <taxon>Pterygota</taxon>
        <taxon>Neoptera</taxon>
        <taxon>Endopterygota</taxon>
        <taxon>Diptera</taxon>
        <taxon>Brachycera</taxon>
        <taxon>Muscomorpha</taxon>
        <taxon>Ephydroidea</taxon>
        <taxon>Drosophilidae</taxon>
        <taxon>Drosophila</taxon>
    </lineage>
</organism>
<keyword evidence="7 8" id="KW-0472">Membrane</keyword>
<keyword evidence="4" id="KW-0106">Calcium</keyword>
<keyword evidence="4" id="KW-0109">Calcium transport</keyword>
<dbReference type="InterPro" id="IPR051359">
    <property type="entry name" value="CaCA_antiporter"/>
</dbReference>
<evidence type="ECO:0000256" key="3">
    <source>
        <dbReference type="ARBA" id="ARBA00022449"/>
    </source>
</evidence>
<proteinExistence type="predicted"/>
<keyword evidence="2" id="KW-0813">Transport</keyword>
<keyword evidence="6 8" id="KW-1133">Transmembrane helix</keyword>
<comment type="subcellular location">
    <subcellularLocation>
        <location evidence="1">Membrane</location>
        <topology evidence="1">Multi-pass membrane protein</topology>
    </subcellularLocation>
</comment>
<dbReference type="InterPro" id="IPR044880">
    <property type="entry name" value="NCX_ion-bd_dom_sf"/>
</dbReference>
<dbReference type="GO" id="GO:0006874">
    <property type="term" value="P:intracellular calcium ion homeostasis"/>
    <property type="evidence" value="ECO:0007669"/>
    <property type="project" value="TreeGrafter"/>
</dbReference>
<keyword evidence="4" id="KW-0406">Ion transport</keyword>
<feature type="transmembrane region" description="Helical" evidence="8">
    <location>
        <begin position="447"/>
        <end position="468"/>
    </location>
</feature>
<feature type="transmembrane region" description="Helical" evidence="8">
    <location>
        <begin position="408"/>
        <end position="427"/>
    </location>
</feature>
<evidence type="ECO:0000259" key="9">
    <source>
        <dbReference type="Pfam" id="PF01699"/>
    </source>
</evidence>
<feature type="transmembrane region" description="Helical" evidence="8">
    <location>
        <begin position="334"/>
        <end position="356"/>
    </location>
</feature>
<evidence type="ECO:0000256" key="6">
    <source>
        <dbReference type="ARBA" id="ARBA00022989"/>
    </source>
</evidence>
<accession>A0A0Q9W8W3</accession>
<evidence type="ECO:0000313" key="10">
    <source>
        <dbReference type="EMBL" id="KRF81193.1"/>
    </source>
</evidence>
<dbReference type="Proteomes" id="UP000008792">
    <property type="component" value="Unassembled WGS sequence"/>
</dbReference>
<dbReference type="InterPro" id="IPR004837">
    <property type="entry name" value="NaCa_Exmemb"/>
</dbReference>
<feature type="transmembrane region" description="Helical" evidence="8">
    <location>
        <begin position="548"/>
        <end position="568"/>
    </location>
</feature>
<sequence length="613" mass="69940">MAEIYKPNTLDKEFREFWSKVNCLTVLDFPYDQRCDFVRSANNCVYGTNFVPYMHLLACDFRCKNLFEEHIFVTLFLILCFELLLFLSHVVRLYYTPALKAVSRMLHMNEHLAGVTIMALGNTLPDMFANMCAIYDDVPIFGNCLSSALFVTMFTGGLVCYLSPFQMSAYNTVRDLLFFIFGIMLLEFCIIREQGITIAECIIMITLYAIYITVNVLDVYFLKRTLKSLRREIDALYELPVSEEVKEKRSTVQKKYDLLSQNNRVTILQRKSNSDNTGTFGYMTKVGNVRVTIDMEANRNMHYTRASSKNHRLFQEFFSAILPIKMNEWRQATMLLRAYYIARAPVVFISVIYIPLVDYELQKNGWSKLLNCIQIFLNPAVTITMGKAMVFRDRSKLWYYNIPHDVQYGLYSLVVTVPIAIVVFFHSNTSAPPPYHWMFTIMNLTGSMFAIFQSATEITVITGVLGFMLKVPPDFMGATVLCVANSLGDLVANASMALQGYEKMAYAAAIGSPFFSILLGTGSVFAVKIYLGLTSSMHNLIGSYGENAYVLLILGLLSTLLWTSVLNFNARRSMGIFSMSIYGLYIIFSILIRFRIIHPYNVDAFLSDSHEIN</sequence>
<dbReference type="PANTHER" id="PTHR12266">
    <property type="entry name" value="NA+/CA2+ K+ INDEPENDENT EXCHANGER"/>
    <property type="match status" value="1"/>
</dbReference>
<feature type="transmembrane region" description="Helical" evidence="8">
    <location>
        <begin position="504"/>
        <end position="527"/>
    </location>
</feature>
<dbReference type="KEGG" id="dvi:116649740"/>
<protein>
    <submittedName>
        <fullName evidence="10">Uncharacterized protein, isoform E</fullName>
    </submittedName>
</protein>
<feature type="transmembrane region" description="Helical" evidence="8">
    <location>
        <begin position="368"/>
        <end position="388"/>
    </location>
</feature>
<dbReference type="GO" id="GO:0005432">
    <property type="term" value="F:calcium:sodium antiporter activity"/>
    <property type="evidence" value="ECO:0007669"/>
    <property type="project" value="TreeGrafter"/>
</dbReference>
<evidence type="ECO:0000256" key="8">
    <source>
        <dbReference type="SAM" id="Phobius"/>
    </source>
</evidence>
<dbReference type="InParanoid" id="A0A0Q9W8W3"/>
<feature type="domain" description="Sodium/calcium exchanger membrane region" evidence="9">
    <location>
        <begin position="77"/>
        <end position="215"/>
    </location>
</feature>
<gene>
    <name evidence="10" type="primary">Dvir\GJ26498</name>
    <name evidence="10" type="ORF">Dvir_GJ26498</name>
</gene>
<evidence type="ECO:0000256" key="1">
    <source>
        <dbReference type="ARBA" id="ARBA00004141"/>
    </source>
</evidence>
<feature type="transmembrane region" description="Helical" evidence="8">
    <location>
        <begin position="574"/>
        <end position="592"/>
    </location>
</feature>
<feature type="transmembrane region" description="Helical" evidence="8">
    <location>
        <begin position="140"/>
        <end position="164"/>
    </location>
</feature>
<evidence type="ECO:0000256" key="5">
    <source>
        <dbReference type="ARBA" id="ARBA00022692"/>
    </source>
</evidence>
<dbReference type="OrthoDB" id="407410at2759"/>
<dbReference type="AlphaFoldDB" id="A0A0Q9W8W3"/>
<feature type="domain" description="Sodium/calcium exchanger membrane region" evidence="9">
    <location>
        <begin position="445"/>
        <end position="590"/>
    </location>
</feature>
<reference evidence="10 11" key="1">
    <citation type="journal article" date="2007" name="Nature">
        <title>Evolution of genes and genomes on the Drosophila phylogeny.</title>
        <authorList>
            <consortium name="Drosophila 12 Genomes Consortium"/>
            <person name="Clark A.G."/>
            <person name="Eisen M.B."/>
            <person name="Smith D.R."/>
            <person name="Bergman C.M."/>
            <person name="Oliver B."/>
            <person name="Markow T.A."/>
            <person name="Kaufman T.C."/>
            <person name="Kellis M."/>
            <person name="Gelbart W."/>
            <person name="Iyer V.N."/>
            <person name="Pollard D.A."/>
            <person name="Sackton T.B."/>
            <person name="Larracuente A.M."/>
            <person name="Singh N.D."/>
            <person name="Abad J.P."/>
            <person name="Abt D.N."/>
            <person name="Adryan B."/>
            <person name="Aguade M."/>
            <person name="Akashi H."/>
            <person name="Anderson W.W."/>
            <person name="Aquadro C.F."/>
            <person name="Ardell D.H."/>
            <person name="Arguello R."/>
            <person name="Artieri C.G."/>
            <person name="Barbash D.A."/>
            <person name="Barker D."/>
            <person name="Barsanti P."/>
            <person name="Batterham P."/>
            <person name="Batzoglou S."/>
            <person name="Begun D."/>
            <person name="Bhutkar A."/>
            <person name="Blanco E."/>
            <person name="Bosak S.A."/>
            <person name="Bradley R.K."/>
            <person name="Brand A.D."/>
            <person name="Brent M.R."/>
            <person name="Brooks A.N."/>
            <person name="Brown R.H."/>
            <person name="Butlin R.K."/>
            <person name="Caggese C."/>
            <person name="Calvi B.R."/>
            <person name="Bernardo de Carvalho A."/>
            <person name="Caspi A."/>
            <person name="Castrezana S."/>
            <person name="Celniker S.E."/>
            <person name="Chang J.L."/>
            <person name="Chapple C."/>
            <person name="Chatterji S."/>
            <person name="Chinwalla A."/>
            <person name="Civetta A."/>
            <person name="Clifton S.W."/>
            <person name="Comeron J.M."/>
            <person name="Costello J.C."/>
            <person name="Coyne J.A."/>
            <person name="Daub J."/>
            <person name="David R.G."/>
            <person name="Delcher A.L."/>
            <person name="Delehaunty K."/>
            <person name="Do C.B."/>
            <person name="Ebling H."/>
            <person name="Edwards K."/>
            <person name="Eickbush T."/>
            <person name="Evans J.D."/>
            <person name="Filipski A."/>
            <person name="Findeiss S."/>
            <person name="Freyhult E."/>
            <person name="Fulton L."/>
            <person name="Fulton R."/>
            <person name="Garcia A.C."/>
            <person name="Gardiner A."/>
            <person name="Garfield D.A."/>
            <person name="Garvin B.E."/>
            <person name="Gibson G."/>
            <person name="Gilbert D."/>
            <person name="Gnerre S."/>
            <person name="Godfrey J."/>
            <person name="Good R."/>
            <person name="Gotea V."/>
            <person name="Gravely B."/>
            <person name="Greenberg A.J."/>
            <person name="Griffiths-Jones S."/>
            <person name="Gross S."/>
            <person name="Guigo R."/>
            <person name="Gustafson E.A."/>
            <person name="Haerty W."/>
            <person name="Hahn M.W."/>
            <person name="Halligan D.L."/>
            <person name="Halpern A.L."/>
            <person name="Halter G.M."/>
            <person name="Han M.V."/>
            <person name="Heger A."/>
            <person name="Hillier L."/>
            <person name="Hinrichs A.S."/>
            <person name="Holmes I."/>
            <person name="Hoskins R.A."/>
            <person name="Hubisz M.J."/>
            <person name="Hultmark D."/>
            <person name="Huntley M.A."/>
            <person name="Jaffe D.B."/>
            <person name="Jagadeeshan S."/>
            <person name="Jeck W.R."/>
            <person name="Johnson J."/>
            <person name="Jones C.D."/>
            <person name="Jordan W.C."/>
            <person name="Karpen G.H."/>
            <person name="Kataoka E."/>
            <person name="Keightley P.D."/>
            <person name="Kheradpour P."/>
            <person name="Kirkness E.F."/>
            <person name="Koerich L.B."/>
            <person name="Kristiansen K."/>
            <person name="Kudrna D."/>
            <person name="Kulathinal R.J."/>
            <person name="Kumar S."/>
            <person name="Kwok R."/>
            <person name="Lander E."/>
            <person name="Langley C.H."/>
            <person name="Lapoint R."/>
            <person name="Lazzaro B.P."/>
            <person name="Lee S.J."/>
            <person name="Levesque L."/>
            <person name="Li R."/>
            <person name="Lin C.F."/>
            <person name="Lin M.F."/>
            <person name="Lindblad-Toh K."/>
            <person name="Llopart A."/>
            <person name="Long M."/>
            <person name="Low L."/>
            <person name="Lozovsky E."/>
            <person name="Lu J."/>
            <person name="Luo M."/>
            <person name="Machado C.A."/>
            <person name="Makalowski W."/>
            <person name="Marzo M."/>
            <person name="Matsuda M."/>
            <person name="Matzkin L."/>
            <person name="McAllister B."/>
            <person name="McBride C.S."/>
            <person name="McKernan B."/>
            <person name="McKernan K."/>
            <person name="Mendez-Lago M."/>
            <person name="Minx P."/>
            <person name="Mollenhauer M.U."/>
            <person name="Montooth K."/>
            <person name="Mount S.M."/>
            <person name="Mu X."/>
            <person name="Myers E."/>
            <person name="Negre B."/>
            <person name="Newfeld S."/>
            <person name="Nielsen R."/>
            <person name="Noor M.A."/>
            <person name="O'Grady P."/>
            <person name="Pachter L."/>
            <person name="Papaceit M."/>
            <person name="Parisi M.J."/>
            <person name="Parisi M."/>
            <person name="Parts L."/>
            <person name="Pedersen J.S."/>
            <person name="Pesole G."/>
            <person name="Phillippy A.M."/>
            <person name="Ponting C.P."/>
            <person name="Pop M."/>
            <person name="Porcelli D."/>
            <person name="Powell J.R."/>
            <person name="Prohaska S."/>
            <person name="Pruitt K."/>
            <person name="Puig M."/>
            <person name="Quesneville H."/>
            <person name="Ram K.R."/>
            <person name="Rand D."/>
            <person name="Rasmussen M.D."/>
            <person name="Reed L.K."/>
            <person name="Reenan R."/>
            <person name="Reily A."/>
            <person name="Remington K.A."/>
            <person name="Rieger T.T."/>
            <person name="Ritchie M.G."/>
            <person name="Robin C."/>
            <person name="Rogers Y.H."/>
            <person name="Rohde C."/>
            <person name="Rozas J."/>
            <person name="Rubenfield M.J."/>
            <person name="Ruiz A."/>
            <person name="Russo S."/>
            <person name="Salzberg S.L."/>
            <person name="Sanchez-Gracia A."/>
            <person name="Saranga D.J."/>
            <person name="Sato H."/>
            <person name="Schaeffer S.W."/>
            <person name="Schatz M.C."/>
            <person name="Schlenke T."/>
            <person name="Schwartz R."/>
            <person name="Segarra C."/>
            <person name="Singh R.S."/>
            <person name="Sirot L."/>
            <person name="Sirota M."/>
            <person name="Sisneros N.B."/>
            <person name="Smith C.D."/>
            <person name="Smith T.F."/>
            <person name="Spieth J."/>
            <person name="Stage D.E."/>
            <person name="Stark A."/>
            <person name="Stephan W."/>
            <person name="Strausberg R.L."/>
            <person name="Strempel S."/>
            <person name="Sturgill D."/>
            <person name="Sutton G."/>
            <person name="Sutton G.G."/>
            <person name="Tao W."/>
            <person name="Teichmann S."/>
            <person name="Tobari Y.N."/>
            <person name="Tomimura Y."/>
            <person name="Tsolas J.M."/>
            <person name="Valente V.L."/>
            <person name="Venter E."/>
            <person name="Venter J.C."/>
            <person name="Vicario S."/>
            <person name="Vieira F.G."/>
            <person name="Vilella A.J."/>
            <person name="Villasante A."/>
            <person name="Walenz B."/>
            <person name="Wang J."/>
            <person name="Wasserman M."/>
            <person name="Watts T."/>
            <person name="Wilson D."/>
            <person name="Wilson R.K."/>
            <person name="Wing R.A."/>
            <person name="Wolfner M.F."/>
            <person name="Wong A."/>
            <person name="Wong G.K."/>
            <person name="Wu C.I."/>
            <person name="Wu G."/>
            <person name="Yamamoto D."/>
            <person name="Yang H.P."/>
            <person name="Yang S.P."/>
            <person name="Yorke J.A."/>
            <person name="Yoshida K."/>
            <person name="Zdobnov E."/>
            <person name="Zhang P."/>
            <person name="Zhang Y."/>
            <person name="Zimin A.V."/>
            <person name="Baldwin J."/>
            <person name="Abdouelleil A."/>
            <person name="Abdulkadir J."/>
            <person name="Abebe A."/>
            <person name="Abera B."/>
            <person name="Abreu J."/>
            <person name="Acer S.C."/>
            <person name="Aftuck L."/>
            <person name="Alexander A."/>
            <person name="An P."/>
            <person name="Anderson E."/>
            <person name="Anderson S."/>
            <person name="Arachi H."/>
            <person name="Azer M."/>
            <person name="Bachantsang P."/>
            <person name="Barry A."/>
            <person name="Bayul T."/>
            <person name="Berlin A."/>
            <person name="Bessette D."/>
            <person name="Bloom T."/>
            <person name="Blye J."/>
            <person name="Boguslavskiy L."/>
            <person name="Bonnet C."/>
            <person name="Boukhgalter B."/>
            <person name="Bourzgui I."/>
            <person name="Brown A."/>
            <person name="Cahill P."/>
            <person name="Channer S."/>
            <person name="Cheshatsang Y."/>
            <person name="Chuda L."/>
            <person name="Citroen M."/>
            <person name="Collymore A."/>
            <person name="Cooke P."/>
            <person name="Costello M."/>
            <person name="D'Aco K."/>
            <person name="Daza R."/>
            <person name="De Haan G."/>
            <person name="DeGray S."/>
            <person name="DeMaso C."/>
            <person name="Dhargay N."/>
            <person name="Dooley K."/>
            <person name="Dooley E."/>
            <person name="Doricent M."/>
            <person name="Dorje P."/>
            <person name="Dorjee K."/>
            <person name="Dupes A."/>
            <person name="Elong R."/>
            <person name="Falk J."/>
            <person name="Farina A."/>
            <person name="Faro S."/>
            <person name="Ferguson D."/>
            <person name="Fisher S."/>
            <person name="Foley C.D."/>
            <person name="Franke A."/>
            <person name="Friedrich D."/>
            <person name="Gadbois L."/>
            <person name="Gearin G."/>
            <person name="Gearin C.R."/>
            <person name="Giannoukos G."/>
            <person name="Goode T."/>
            <person name="Graham J."/>
            <person name="Grandbois E."/>
            <person name="Grewal S."/>
            <person name="Gyaltsen K."/>
            <person name="Hafez N."/>
            <person name="Hagos B."/>
            <person name="Hall J."/>
            <person name="Henson C."/>
            <person name="Hollinger A."/>
            <person name="Honan T."/>
            <person name="Huard M.D."/>
            <person name="Hughes L."/>
            <person name="Hurhula B."/>
            <person name="Husby M.E."/>
            <person name="Kamat A."/>
            <person name="Kanga B."/>
            <person name="Kashin S."/>
            <person name="Khazanovich D."/>
            <person name="Kisner P."/>
            <person name="Lance K."/>
            <person name="Lara M."/>
            <person name="Lee W."/>
            <person name="Lennon N."/>
            <person name="Letendre F."/>
            <person name="LeVine R."/>
            <person name="Lipovsky A."/>
            <person name="Liu X."/>
            <person name="Liu J."/>
            <person name="Liu S."/>
            <person name="Lokyitsang T."/>
            <person name="Lokyitsang Y."/>
            <person name="Lubonja R."/>
            <person name="Lui A."/>
            <person name="MacDonald P."/>
            <person name="Magnisalis V."/>
            <person name="Maru K."/>
            <person name="Matthews C."/>
            <person name="McCusker W."/>
            <person name="McDonough S."/>
            <person name="Mehta T."/>
            <person name="Meldrim J."/>
            <person name="Meneus L."/>
            <person name="Mihai O."/>
            <person name="Mihalev A."/>
            <person name="Mihova T."/>
            <person name="Mittelman R."/>
            <person name="Mlenga V."/>
            <person name="Montmayeur A."/>
            <person name="Mulrain L."/>
            <person name="Navidi A."/>
            <person name="Naylor J."/>
            <person name="Negash T."/>
            <person name="Nguyen T."/>
            <person name="Nguyen N."/>
            <person name="Nicol R."/>
            <person name="Norbu C."/>
            <person name="Norbu N."/>
            <person name="Novod N."/>
            <person name="O'Neill B."/>
            <person name="Osman S."/>
            <person name="Markiewicz E."/>
            <person name="Oyono O.L."/>
            <person name="Patti C."/>
            <person name="Phunkhang P."/>
            <person name="Pierre F."/>
            <person name="Priest M."/>
            <person name="Raghuraman S."/>
            <person name="Rege F."/>
            <person name="Reyes R."/>
            <person name="Rise C."/>
            <person name="Rogov P."/>
            <person name="Ross K."/>
            <person name="Ryan E."/>
            <person name="Settipalli S."/>
            <person name="Shea T."/>
            <person name="Sherpa N."/>
            <person name="Shi L."/>
            <person name="Shih D."/>
            <person name="Sparrow T."/>
            <person name="Spaulding J."/>
            <person name="Stalker J."/>
            <person name="Stange-Thomann N."/>
            <person name="Stavropoulos S."/>
            <person name="Stone C."/>
            <person name="Strader C."/>
            <person name="Tesfaye S."/>
            <person name="Thomson T."/>
            <person name="Thoulutsang Y."/>
            <person name="Thoulutsang D."/>
            <person name="Topham K."/>
            <person name="Topping I."/>
            <person name="Tsamla T."/>
            <person name="Vassiliev H."/>
            <person name="Vo A."/>
            <person name="Wangchuk T."/>
            <person name="Wangdi T."/>
            <person name="Weiand M."/>
            <person name="Wilkinson J."/>
            <person name="Wilson A."/>
            <person name="Yadav S."/>
            <person name="Young G."/>
            <person name="Yu Q."/>
            <person name="Zembek L."/>
            <person name="Zhong D."/>
            <person name="Zimmer A."/>
            <person name="Zwirko Z."/>
            <person name="Jaffe D.B."/>
            <person name="Alvarez P."/>
            <person name="Brockman W."/>
            <person name="Butler J."/>
            <person name="Chin C."/>
            <person name="Gnerre S."/>
            <person name="Grabherr M."/>
            <person name="Kleber M."/>
            <person name="Mauceli E."/>
            <person name="MacCallum I."/>
        </authorList>
    </citation>
    <scope>NUCLEOTIDE SEQUENCE [LARGE SCALE GENOMIC DNA]</scope>
    <source>
        <strain evidence="11">Tucson 15010-1051.87</strain>
    </source>
</reference>
<evidence type="ECO:0000256" key="4">
    <source>
        <dbReference type="ARBA" id="ARBA00022568"/>
    </source>
</evidence>
<name>A0A0Q9W8W3_DROVI</name>
<dbReference type="EMBL" id="CH940649">
    <property type="protein sequence ID" value="KRF81193.1"/>
    <property type="molecule type" value="Genomic_DNA"/>
</dbReference>
<keyword evidence="5 8" id="KW-0812">Transmembrane</keyword>
<feature type="transmembrane region" description="Helical" evidence="8">
    <location>
        <begin position="71"/>
        <end position="95"/>
    </location>
</feature>
<feature type="transmembrane region" description="Helical" evidence="8">
    <location>
        <begin position="176"/>
        <end position="196"/>
    </location>
</feature>
<dbReference type="PANTHER" id="PTHR12266:SF0">
    <property type="entry name" value="MITOCHONDRIAL SODIUM_CALCIUM EXCHANGER PROTEIN"/>
    <property type="match status" value="1"/>
</dbReference>
<dbReference type="Gene3D" id="1.20.1420.30">
    <property type="entry name" value="NCX, central ion-binding region"/>
    <property type="match status" value="2"/>
</dbReference>
<evidence type="ECO:0000256" key="7">
    <source>
        <dbReference type="ARBA" id="ARBA00023136"/>
    </source>
</evidence>
<dbReference type="GO" id="GO:0016020">
    <property type="term" value="C:membrane"/>
    <property type="evidence" value="ECO:0007669"/>
    <property type="project" value="UniProtKB-SubCell"/>
</dbReference>
<evidence type="ECO:0000313" key="11">
    <source>
        <dbReference type="Proteomes" id="UP000008792"/>
    </source>
</evidence>